<dbReference type="RefSeq" id="WP_130610805.1">
    <property type="nucleotide sequence ID" value="NZ_AP019368.1"/>
</dbReference>
<dbReference type="EMBL" id="AP019368">
    <property type="protein sequence ID" value="BBH53942.1"/>
    <property type="molecule type" value="Genomic_DNA"/>
</dbReference>
<evidence type="ECO:0000313" key="5">
    <source>
        <dbReference type="EMBL" id="BBH53942.1"/>
    </source>
</evidence>
<sequence length="242" mass="28138">MFLKKLRLIKFFTYFLFLSFTFISSAKSSNINKQINENPTEDEIFEKLNSKLDLNLTFTNQNGKKESLKEILADKKILILTLNYFSCTTMCTFQFLNLSKALQKMNWPIGKGFKIATISFDPKDTIENSKLLKENWSPKTGQKNAQWDFYVSTQENILSLTKQLNFYYKPDPEGETYSHVGALYFIKPDGTFYRYLYGISYEAEDIKHALIDTSDGDLGTFLEKLPLKFKKYQPKIGKYAPN</sequence>
<feature type="binding site" evidence="2">
    <location>
        <position position="91"/>
    </location>
    <ligand>
        <name>Cu cation</name>
        <dbReference type="ChEBI" id="CHEBI:23378"/>
    </ligand>
</feature>
<gene>
    <name evidence="5" type="ORF">JCM31447_23950</name>
</gene>
<dbReference type="PANTHER" id="PTHR12151">
    <property type="entry name" value="ELECTRON TRANSPORT PROTIN SCO1/SENC FAMILY MEMBER"/>
    <property type="match status" value="1"/>
</dbReference>
<dbReference type="KEGG" id="sbf:JCM31447_23950"/>
<name>A0A4P2VY17_FLUSA</name>
<dbReference type="CDD" id="cd02968">
    <property type="entry name" value="SCO"/>
    <property type="match status" value="1"/>
</dbReference>
<accession>A0A4P2VY17</accession>
<dbReference type="Gene3D" id="3.40.30.10">
    <property type="entry name" value="Glutaredoxin"/>
    <property type="match status" value="1"/>
</dbReference>
<evidence type="ECO:0000256" key="2">
    <source>
        <dbReference type="PIRSR" id="PIRSR603782-1"/>
    </source>
</evidence>
<proteinExistence type="inferred from homology"/>
<evidence type="ECO:0008006" key="7">
    <source>
        <dbReference type="Google" id="ProtNLM"/>
    </source>
</evidence>
<dbReference type="GO" id="GO:0046872">
    <property type="term" value="F:metal ion binding"/>
    <property type="evidence" value="ECO:0007669"/>
    <property type="project" value="UniProtKB-KW"/>
</dbReference>
<keyword evidence="4" id="KW-0732">Signal</keyword>
<dbReference type="Pfam" id="PF02630">
    <property type="entry name" value="SCO1-SenC"/>
    <property type="match status" value="1"/>
</dbReference>
<organism evidence="5 6">
    <name type="scientific">Fluviispira sanaruensis</name>
    <dbReference type="NCBI Taxonomy" id="2493639"/>
    <lineage>
        <taxon>Bacteria</taxon>
        <taxon>Pseudomonadati</taxon>
        <taxon>Bdellovibrionota</taxon>
        <taxon>Oligoflexia</taxon>
        <taxon>Silvanigrellales</taxon>
        <taxon>Silvanigrellaceae</taxon>
        <taxon>Fluviispira</taxon>
    </lineage>
</organism>
<keyword evidence="3" id="KW-1015">Disulfide bond</keyword>
<feature type="binding site" evidence="2">
    <location>
        <position position="179"/>
    </location>
    <ligand>
        <name>Cu cation</name>
        <dbReference type="ChEBI" id="CHEBI:23378"/>
    </ligand>
</feature>
<dbReference type="PANTHER" id="PTHR12151:SF8">
    <property type="entry name" value="THIOREDOXIN DOMAIN-CONTAINING PROTEIN"/>
    <property type="match status" value="1"/>
</dbReference>
<dbReference type="Proteomes" id="UP000291236">
    <property type="component" value="Chromosome"/>
</dbReference>
<evidence type="ECO:0000313" key="6">
    <source>
        <dbReference type="Proteomes" id="UP000291236"/>
    </source>
</evidence>
<dbReference type="InterPro" id="IPR036249">
    <property type="entry name" value="Thioredoxin-like_sf"/>
</dbReference>
<evidence type="ECO:0000256" key="4">
    <source>
        <dbReference type="SAM" id="SignalP"/>
    </source>
</evidence>
<evidence type="ECO:0000256" key="3">
    <source>
        <dbReference type="PIRSR" id="PIRSR603782-2"/>
    </source>
</evidence>
<protein>
    <recommendedName>
        <fullName evidence="7">SCO family protein</fullName>
    </recommendedName>
</protein>
<feature type="signal peptide" evidence="4">
    <location>
        <begin position="1"/>
        <end position="26"/>
    </location>
</feature>
<keyword evidence="6" id="KW-1185">Reference proteome</keyword>
<evidence type="ECO:0000256" key="1">
    <source>
        <dbReference type="ARBA" id="ARBA00010996"/>
    </source>
</evidence>
<keyword evidence="2" id="KW-0186">Copper</keyword>
<dbReference type="SUPFAM" id="SSF52833">
    <property type="entry name" value="Thioredoxin-like"/>
    <property type="match status" value="1"/>
</dbReference>
<feature type="chain" id="PRO_5020430102" description="SCO family protein" evidence="4">
    <location>
        <begin position="27"/>
        <end position="242"/>
    </location>
</feature>
<feature type="binding site" evidence="2">
    <location>
        <position position="87"/>
    </location>
    <ligand>
        <name>Cu cation</name>
        <dbReference type="ChEBI" id="CHEBI:23378"/>
    </ligand>
</feature>
<dbReference type="OrthoDB" id="5290199at2"/>
<reference evidence="5 6" key="1">
    <citation type="submission" date="2018-12" db="EMBL/GenBank/DDBJ databases">
        <title>Rubrispira sanarue gen. nov., sp., nov., a member of the order Silvanigrellales, isolated from a brackish lake in Hamamatsu Japan.</title>
        <authorList>
            <person name="Maejima Y."/>
            <person name="Iino T."/>
            <person name="Muraguchi Y."/>
            <person name="Fukuda K."/>
            <person name="Nojiri H."/>
            <person name="Ohkuma M."/>
            <person name="Moriuchi R."/>
            <person name="Dohra H."/>
            <person name="Kimbara K."/>
            <person name="Shintani M."/>
        </authorList>
    </citation>
    <scope>NUCLEOTIDE SEQUENCE [LARGE SCALE GENOMIC DNA]</scope>
    <source>
        <strain evidence="5 6">RF1110005</strain>
    </source>
</reference>
<dbReference type="InterPro" id="IPR003782">
    <property type="entry name" value="SCO1/SenC"/>
</dbReference>
<keyword evidence="2" id="KW-0479">Metal-binding</keyword>
<comment type="similarity">
    <text evidence="1">Belongs to the SCO1/2 family.</text>
</comment>
<feature type="disulfide bond" description="Redox-active" evidence="3">
    <location>
        <begin position="87"/>
        <end position="91"/>
    </location>
</feature>
<dbReference type="AlphaFoldDB" id="A0A4P2VY17"/>